<reference evidence="9 11" key="3">
    <citation type="journal article" date="2016" name="Proc. Natl. Acad. Sci. U.S.A.">
        <title>Comparative genomics of biotechnologically important yeasts.</title>
        <authorList>
            <person name="Riley R."/>
            <person name="Haridas S."/>
            <person name="Wolfe K.H."/>
            <person name="Lopes M.R."/>
            <person name="Hittinger C.T."/>
            <person name="Goeker M."/>
            <person name="Salamov A.A."/>
            <person name="Wisecaver J.H."/>
            <person name="Long T.M."/>
            <person name="Calvey C.H."/>
            <person name="Aerts A.L."/>
            <person name="Barry K.W."/>
            <person name="Choi C."/>
            <person name="Clum A."/>
            <person name="Coughlan A.Y."/>
            <person name="Deshpande S."/>
            <person name="Douglass A.P."/>
            <person name="Hanson S.J."/>
            <person name="Klenk H.-P."/>
            <person name="LaButti K.M."/>
            <person name="Lapidus A."/>
            <person name="Lindquist E.A."/>
            <person name="Lipzen A.M."/>
            <person name="Meier-Kolthoff J.P."/>
            <person name="Ohm R.A."/>
            <person name="Otillar R.P."/>
            <person name="Pangilinan J.L."/>
            <person name="Peng Y."/>
            <person name="Rokas A."/>
            <person name="Rosa C.A."/>
            <person name="Scheuner C."/>
            <person name="Sibirny A.A."/>
            <person name="Slot J.C."/>
            <person name="Stielow J.B."/>
            <person name="Sun H."/>
            <person name="Kurtzman C.P."/>
            <person name="Blackwell M."/>
            <person name="Grigoriev I.V."/>
            <person name="Jeffries T.W."/>
        </authorList>
    </citation>
    <scope>NUCLEOTIDE SEQUENCE [LARGE SCALE GENOMIC DNA]</scope>
    <source>
        <strain evidence="11">ATCC 18201 / CBS 1600 / BCRC 20928 / JCM 3617 / NBRC 0987 / NRRL Y-1542</strain>
        <strain evidence="9">NRRL Y-1542</strain>
    </source>
</reference>
<evidence type="ECO:0000313" key="11">
    <source>
        <dbReference type="Proteomes" id="UP000094389"/>
    </source>
</evidence>
<sequence length="205" mass="23589">MVSVLSIYKQRLRTNPKLTNALMTGFLFGSGDFIAQVFFPDAQGEKVKTFGFDYDINRTLRGVVYGSCVFSFIGDKWYKILARIHLPGDSRYAIVNKTKDAIARTAVDQLVWAPVGIPLYYFVMSVLEARPVEETRQKLEENWWPTLKANWMVWPAFQLVNLGFVPVQHQLLGVNLISIAWNTYLSLRNSRNLERNMVHYPPVPE</sequence>
<protein>
    <recommendedName>
        <fullName evidence="6">Protein SYM1</fullName>
    </recommendedName>
</protein>
<name>A0A0H5BZT3_CYBJN</name>
<evidence type="ECO:0000256" key="4">
    <source>
        <dbReference type="ARBA" id="ARBA00022989"/>
    </source>
</evidence>
<dbReference type="AlphaFoldDB" id="A0A0H5BZT3"/>
<gene>
    <name evidence="8" type="primary">SYM1</name>
    <name evidence="8" type="ORF">BN1211_0605</name>
    <name evidence="9" type="ORF">CYBJADRAFT_123046</name>
</gene>
<keyword evidence="3" id="KW-0812">Transmembrane</keyword>
<dbReference type="OrthoDB" id="430207at2759"/>
<keyword evidence="11" id="KW-1185">Reference proteome</keyword>
<dbReference type="EMBL" id="CDQK01000001">
    <property type="protein sequence ID" value="CEP20682.1"/>
    <property type="molecule type" value="Genomic_DNA"/>
</dbReference>
<keyword evidence="5" id="KW-0472">Membrane</keyword>
<evidence type="ECO:0000256" key="1">
    <source>
        <dbReference type="ARBA" id="ARBA00004141"/>
    </source>
</evidence>
<evidence type="ECO:0000256" key="3">
    <source>
        <dbReference type="ARBA" id="ARBA00022692"/>
    </source>
</evidence>
<evidence type="ECO:0000256" key="7">
    <source>
        <dbReference type="RuleBase" id="RU363053"/>
    </source>
</evidence>
<evidence type="ECO:0000256" key="5">
    <source>
        <dbReference type="ARBA" id="ARBA00023136"/>
    </source>
</evidence>
<dbReference type="PANTHER" id="PTHR11266:SF17">
    <property type="entry name" value="PROTEIN MPV17"/>
    <property type="match status" value="1"/>
</dbReference>
<dbReference type="GO" id="GO:0016020">
    <property type="term" value="C:membrane"/>
    <property type="evidence" value="ECO:0007669"/>
    <property type="project" value="UniProtKB-SubCell"/>
</dbReference>
<keyword evidence="4" id="KW-1133">Transmembrane helix</keyword>
<dbReference type="InterPro" id="IPR007248">
    <property type="entry name" value="Mpv17_PMP22"/>
</dbReference>
<dbReference type="Proteomes" id="UP000094389">
    <property type="component" value="Unassembled WGS sequence"/>
</dbReference>
<evidence type="ECO:0000313" key="8">
    <source>
        <dbReference type="EMBL" id="CEP20682.1"/>
    </source>
</evidence>
<comment type="subcellular location">
    <subcellularLocation>
        <location evidence="1">Membrane</location>
        <topology evidence="1">Multi-pass membrane protein</topology>
    </subcellularLocation>
</comment>
<dbReference type="GO" id="GO:0005739">
    <property type="term" value="C:mitochondrion"/>
    <property type="evidence" value="ECO:0007669"/>
    <property type="project" value="TreeGrafter"/>
</dbReference>
<evidence type="ECO:0000256" key="6">
    <source>
        <dbReference type="ARBA" id="ARBA00039302"/>
    </source>
</evidence>
<dbReference type="Pfam" id="PF04117">
    <property type="entry name" value="Mpv17_PMP22"/>
    <property type="match status" value="1"/>
</dbReference>
<evidence type="ECO:0000313" key="10">
    <source>
        <dbReference type="Proteomes" id="UP000038830"/>
    </source>
</evidence>
<dbReference type="OMA" id="CAPTMIG"/>
<dbReference type="GeneID" id="30986855"/>
<dbReference type="STRING" id="983966.A0A0H5BZT3"/>
<dbReference type="PANTHER" id="PTHR11266">
    <property type="entry name" value="PEROXISOMAL MEMBRANE PROTEIN 2, PXMP2 MPV17"/>
    <property type="match status" value="1"/>
</dbReference>
<reference evidence="8" key="1">
    <citation type="submission" date="2014-12" db="EMBL/GenBank/DDBJ databases">
        <authorList>
            <person name="Jaenicke S."/>
        </authorList>
    </citation>
    <scope>NUCLEOTIDE SEQUENCE [LARGE SCALE GENOMIC DNA]</scope>
    <source>
        <strain evidence="8">CBS1600</strain>
    </source>
</reference>
<dbReference type="RefSeq" id="XP_020073023.1">
    <property type="nucleotide sequence ID" value="XM_020212459.1"/>
</dbReference>
<proteinExistence type="inferred from homology"/>
<organism evidence="8 10">
    <name type="scientific">Cyberlindnera jadinii (strain ATCC 18201 / CBS 1600 / BCRC 20928 / JCM 3617 / NBRC 0987 / NRRL Y-1542)</name>
    <name type="common">Torula yeast</name>
    <name type="synonym">Candida utilis</name>
    <dbReference type="NCBI Taxonomy" id="983966"/>
    <lineage>
        <taxon>Eukaryota</taxon>
        <taxon>Fungi</taxon>
        <taxon>Dikarya</taxon>
        <taxon>Ascomycota</taxon>
        <taxon>Saccharomycotina</taxon>
        <taxon>Saccharomycetes</taxon>
        <taxon>Phaffomycetales</taxon>
        <taxon>Phaffomycetaceae</taxon>
        <taxon>Cyberlindnera</taxon>
    </lineage>
</organism>
<evidence type="ECO:0000313" key="9">
    <source>
        <dbReference type="EMBL" id="ODV75984.1"/>
    </source>
</evidence>
<comment type="similarity">
    <text evidence="2 7">Belongs to the peroxisomal membrane protein PXMP2/4 family.</text>
</comment>
<reference evidence="10" key="2">
    <citation type="journal article" date="2015" name="J. Biotechnol.">
        <title>The structure of the Cyberlindnera jadinii genome and its relation to Candida utilis analyzed by the occurrence of single nucleotide polymorphisms.</title>
        <authorList>
            <person name="Rupp O."/>
            <person name="Brinkrolf K."/>
            <person name="Buerth C."/>
            <person name="Kunigo M."/>
            <person name="Schneider J."/>
            <person name="Jaenicke S."/>
            <person name="Goesmann A."/>
            <person name="Puehler A."/>
            <person name="Jaeger K.-E."/>
            <person name="Ernst J.F."/>
        </authorList>
    </citation>
    <scope>NUCLEOTIDE SEQUENCE [LARGE SCALE GENOMIC DNA]</scope>
    <source>
        <strain evidence="10">ATCC 18201 / CBS 1600 / BCRC 20928 / JCM 3617 / NBRC 0987 / NRRL Y-1542</strain>
    </source>
</reference>
<accession>A0A0H5BZT3</accession>
<dbReference type="EMBL" id="KV453925">
    <property type="protein sequence ID" value="ODV75984.1"/>
    <property type="molecule type" value="Genomic_DNA"/>
</dbReference>
<accession>A0A1E4S923</accession>
<dbReference type="Proteomes" id="UP000038830">
    <property type="component" value="Unassembled WGS sequence"/>
</dbReference>
<evidence type="ECO:0000256" key="2">
    <source>
        <dbReference type="ARBA" id="ARBA00006824"/>
    </source>
</evidence>